<gene>
    <name evidence="2" type="ORF">CH330_04750</name>
</gene>
<dbReference type="Proteomes" id="UP000215559">
    <property type="component" value="Unassembled WGS sequence"/>
</dbReference>
<comment type="caution">
    <text evidence="2">The sequence shown here is derived from an EMBL/GenBank/DDBJ whole genome shotgun (WGS) entry which is preliminary data.</text>
</comment>
<reference evidence="2 3" key="1">
    <citation type="submission" date="2017-07" db="EMBL/GenBank/DDBJ databases">
        <title>Recovery of genomes from metagenomes via a dereplication, aggregation, and scoring strategy.</title>
        <authorList>
            <person name="Sieber C.M."/>
            <person name="Probst A.J."/>
            <person name="Sharrar A."/>
            <person name="Thomas B.C."/>
            <person name="Hess M."/>
            <person name="Tringe S.G."/>
            <person name="Banfield J.F."/>
        </authorList>
    </citation>
    <scope>NUCLEOTIDE SEQUENCE [LARGE SCALE GENOMIC DNA]</scope>
    <source>
        <strain evidence="2">JGI_Cruoil_03_51_56</strain>
    </source>
</reference>
<name>A0A235BU83_UNCW3</name>
<evidence type="ECO:0008006" key="4">
    <source>
        <dbReference type="Google" id="ProtNLM"/>
    </source>
</evidence>
<accession>A0A235BU83</accession>
<organism evidence="2 3">
    <name type="scientific">candidate division WOR-3 bacterium JGI_Cruoil_03_51_56</name>
    <dbReference type="NCBI Taxonomy" id="1973747"/>
    <lineage>
        <taxon>Bacteria</taxon>
        <taxon>Bacteria division WOR-3</taxon>
    </lineage>
</organism>
<dbReference type="SUPFAM" id="SSF56935">
    <property type="entry name" value="Porins"/>
    <property type="match status" value="1"/>
</dbReference>
<keyword evidence="1" id="KW-0732">Signal</keyword>
<feature type="signal peptide" evidence="1">
    <location>
        <begin position="1"/>
        <end position="18"/>
    </location>
</feature>
<dbReference type="AlphaFoldDB" id="A0A235BU83"/>
<sequence>MKKAIVLALLLSAVLSHAYWPRSFKALPPRVIPDAWSIGLGHNGLALTDPAGIGYLNPASLAQSQKLRVTWAHAFNVPDEPRYYWGTASDFIGASYLLKPGLGIGFSLYYFNLGEYEIVNERGEYLGRGRALDLAPTVAIGYQALPKLSVGGSATFIYSNQVYYDWCMIRGPYDAFGFKVDGGLQYRAADWLNLGFALQSLGPNLQYSDSLTDTLPLTFGFGWEIKPAAIGPFEILLVSDIARDLTADSLPKTGHGFLDCWEEFSKGIGLELSFARIVKVRLGYSEDILNEQGGIIVGERYPLNEQGGIMVGEEQYSLRHISLLRFLTEKDVGKFQSWGLCWGVGLEFKGFALDFGVDENIYDYSSENLRLQFSCKLR</sequence>
<evidence type="ECO:0000313" key="2">
    <source>
        <dbReference type="EMBL" id="OYD15784.1"/>
    </source>
</evidence>
<dbReference type="EMBL" id="NOZP01000084">
    <property type="protein sequence ID" value="OYD15784.1"/>
    <property type="molecule type" value="Genomic_DNA"/>
</dbReference>
<evidence type="ECO:0000256" key="1">
    <source>
        <dbReference type="SAM" id="SignalP"/>
    </source>
</evidence>
<feature type="chain" id="PRO_5012601881" description="DUF5723 domain-containing protein" evidence="1">
    <location>
        <begin position="19"/>
        <end position="378"/>
    </location>
</feature>
<protein>
    <recommendedName>
        <fullName evidence="4">DUF5723 domain-containing protein</fullName>
    </recommendedName>
</protein>
<dbReference type="Gene3D" id="2.40.160.60">
    <property type="entry name" value="Outer membrane protein transport protein (OMPP1/FadL/TodX)"/>
    <property type="match status" value="1"/>
</dbReference>
<evidence type="ECO:0000313" key="3">
    <source>
        <dbReference type="Proteomes" id="UP000215559"/>
    </source>
</evidence>
<proteinExistence type="predicted"/>